<accession>I3U6Y4</accession>
<evidence type="ECO:0000313" key="3">
    <source>
        <dbReference type="Proteomes" id="UP000005267"/>
    </source>
</evidence>
<proteinExistence type="predicted"/>
<dbReference type="EMBL" id="CP003555">
    <property type="protein sequence ID" value="AFK60772.1"/>
    <property type="molecule type" value="Genomic_DNA"/>
</dbReference>
<dbReference type="InterPro" id="IPR002539">
    <property type="entry name" value="MaoC-like_dom"/>
</dbReference>
<protein>
    <recommendedName>
        <fullName evidence="1">MaoC-like domain-containing protein</fullName>
    </recommendedName>
</protein>
<evidence type="ECO:0000259" key="1">
    <source>
        <dbReference type="Pfam" id="PF01575"/>
    </source>
</evidence>
<dbReference type="Gene3D" id="3.10.129.10">
    <property type="entry name" value="Hotdog Thioesterase"/>
    <property type="match status" value="1"/>
</dbReference>
<name>I3U6Y4_ADVKW</name>
<feature type="domain" description="MaoC-like" evidence="1">
    <location>
        <begin position="31"/>
        <end position="137"/>
    </location>
</feature>
<dbReference type="Pfam" id="PF01575">
    <property type="entry name" value="MaoC_dehydratas"/>
    <property type="match status" value="1"/>
</dbReference>
<organism evidence="2 3">
    <name type="scientific">Advenella kashmirensis (strain DSM 17095 / LMG 22695 / WT001)</name>
    <name type="common">Tetrathiobacter kashmirensis</name>
    <dbReference type="NCBI Taxonomy" id="1036672"/>
    <lineage>
        <taxon>Bacteria</taxon>
        <taxon>Pseudomonadati</taxon>
        <taxon>Pseudomonadota</taxon>
        <taxon>Betaproteobacteria</taxon>
        <taxon>Burkholderiales</taxon>
        <taxon>Alcaligenaceae</taxon>
    </lineage>
</organism>
<sequence length="175" mass="19381">MLTYILAMTTAPTRTSTIQEFDCVAALTQFVGQPAITSAPLLIDQEMINRFAQATHDHQWIHVDPARAMAYSPYQNTIAHGFLVLSLLTYWQTSCIAFPGAVMALNYGFDKIRFTAPVVAGSHVSARFALTQVAETKPAHARCTWDVTVNAENASRPSVYAEWHILVQYEDGSET</sequence>
<dbReference type="HOGENOM" id="CLU_108911_1_0_4"/>
<reference evidence="3" key="2">
    <citation type="journal article" date="2013" name="PLoS ONE">
        <title>Genome implosion elicits host-confinement in Alcaligenaceae: evidence from the comparative genomics of Tetrathiobacter kashmirensis, a pathogen in the making.</title>
        <authorList>
            <person name="Ghosh W."/>
            <person name="Alam M."/>
            <person name="Roy C."/>
            <person name="Pyne P."/>
            <person name="George A."/>
            <person name="Chakraborty R."/>
            <person name="Majumder S."/>
            <person name="Agarwal A."/>
            <person name="Chakraborty S."/>
            <person name="Majumdar S."/>
            <person name="Gupta S.K."/>
        </authorList>
    </citation>
    <scope>NUCLEOTIDE SEQUENCE [LARGE SCALE GENOMIC DNA]</scope>
    <source>
        <strain evidence="3">WT001</strain>
    </source>
</reference>
<reference evidence="2 3" key="1">
    <citation type="journal article" date="2011" name="J. Bacteriol.">
        <title>Whole-genome shotgun sequencing of the sulfur-oxidizing chemoautotroph Tetrathiobacter kashmirensis.</title>
        <authorList>
            <person name="Ghosh W."/>
            <person name="George A."/>
            <person name="Agarwal A."/>
            <person name="Raj P."/>
            <person name="Alam M."/>
            <person name="Pyne P."/>
            <person name="Das Gupta S.K."/>
        </authorList>
    </citation>
    <scope>NUCLEOTIDE SEQUENCE [LARGE SCALE GENOMIC DNA]</scope>
    <source>
        <strain evidence="2 3">WT001</strain>
    </source>
</reference>
<dbReference type="SUPFAM" id="SSF54637">
    <property type="entry name" value="Thioesterase/thiol ester dehydrase-isomerase"/>
    <property type="match status" value="1"/>
</dbReference>
<dbReference type="STRING" id="1036672.TKWG_00250"/>
<dbReference type="CDD" id="cd03450">
    <property type="entry name" value="NodN"/>
    <property type="match status" value="1"/>
</dbReference>
<dbReference type="AlphaFoldDB" id="I3U6Y4"/>
<dbReference type="Proteomes" id="UP000005267">
    <property type="component" value="Chromosome"/>
</dbReference>
<dbReference type="PANTHER" id="PTHR42993">
    <property type="entry name" value="MAOC-LIKE DEHYDRATASE DOMAIN-CONTAINING PROTEIN"/>
    <property type="match status" value="1"/>
</dbReference>
<dbReference type="RefSeq" id="WP_014748863.1">
    <property type="nucleotide sequence ID" value="NC_017964.1"/>
</dbReference>
<dbReference type="KEGG" id="aka:TKWG_00250"/>
<dbReference type="InterPro" id="IPR029069">
    <property type="entry name" value="HotDog_dom_sf"/>
</dbReference>
<dbReference type="InterPro" id="IPR039375">
    <property type="entry name" value="NodN-like"/>
</dbReference>
<dbReference type="PANTHER" id="PTHR42993:SF1">
    <property type="entry name" value="MAOC-LIKE DEHYDRATASE DOMAIN-CONTAINING PROTEIN"/>
    <property type="match status" value="1"/>
</dbReference>
<keyword evidence="3" id="KW-1185">Reference proteome</keyword>
<evidence type="ECO:0000313" key="2">
    <source>
        <dbReference type="EMBL" id="AFK60772.1"/>
    </source>
</evidence>
<gene>
    <name evidence="2" type="ordered locus">TKWG_00250</name>
</gene>